<sequence length="50" mass="5727">MASSAPPAFLPQLVQLVQPKWMYIISISATSNLKRRKYVAISQIVRRLRV</sequence>
<proteinExistence type="predicted"/>
<evidence type="ECO:0000313" key="1">
    <source>
        <dbReference type="EMBL" id="EMS56207.1"/>
    </source>
</evidence>
<gene>
    <name evidence="1" type="ORF">TRIUR3_11326</name>
</gene>
<dbReference type="AlphaFoldDB" id="M7Z863"/>
<organism evidence="1">
    <name type="scientific">Triticum urartu</name>
    <name type="common">Red wild einkorn</name>
    <name type="synonym">Crithodium urartu</name>
    <dbReference type="NCBI Taxonomy" id="4572"/>
    <lineage>
        <taxon>Eukaryota</taxon>
        <taxon>Viridiplantae</taxon>
        <taxon>Streptophyta</taxon>
        <taxon>Embryophyta</taxon>
        <taxon>Tracheophyta</taxon>
        <taxon>Spermatophyta</taxon>
        <taxon>Magnoliopsida</taxon>
        <taxon>Liliopsida</taxon>
        <taxon>Poales</taxon>
        <taxon>Poaceae</taxon>
        <taxon>BOP clade</taxon>
        <taxon>Pooideae</taxon>
        <taxon>Triticodae</taxon>
        <taxon>Triticeae</taxon>
        <taxon>Triticinae</taxon>
        <taxon>Triticum</taxon>
    </lineage>
</organism>
<reference evidence="1" key="1">
    <citation type="journal article" date="2013" name="Nature">
        <title>Draft genome of the wheat A-genome progenitor Triticum urartu.</title>
        <authorList>
            <person name="Ling H.Q."/>
            <person name="Zhao S."/>
            <person name="Liu D."/>
            <person name="Wang J."/>
            <person name="Sun H."/>
            <person name="Zhang C."/>
            <person name="Fan H."/>
            <person name="Li D."/>
            <person name="Dong L."/>
            <person name="Tao Y."/>
            <person name="Gao C."/>
            <person name="Wu H."/>
            <person name="Li Y."/>
            <person name="Cui Y."/>
            <person name="Guo X."/>
            <person name="Zheng S."/>
            <person name="Wang B."/>
            <person name="Yu K."/>
            <person name="Liang Q."/>
            <person name="Yang W."/>
            <person name="Lou X."/>
            <person name="Chen J."/>
            <person name="Feng M."/>
            <person name="Jian J."/>
            <person name="Zhang X."/>
            <person name="Luo G."/>
            <person name="Jiang Y."/>
            <person name="Liu J."/>
            <person name="Wang Z."/>
            <person name="Sha Y."/>
            <person name="Zhang B."/>
            <person name="Wu H."/>
            <person name="Tang D."/>
            <person name="Shen Q."/>
            <person name="Xue P."/>
            <person name="Zou S."/>
            <person name="Wang X."/>
            <person name="Liu X."/>
            <person name="Wang F."/>
            <person name="Yang Y."/>
            <person name="An X."/>
            <person name="Dong Z."/>
            <person name="Zhang K."/>
            <person name="Zhang X."/>
            <person name="Luo M.C."/>
            <person name="Dvorak J."/>
            <person name="Tong Y."/>
            <person name="Wang J."/>
            <person name="Yang H."/>
            <person name="Li Z."/>
            <person name="Wang D."/>
            <person name="Zhang A."/>
            <person name="Wang J."/>
        </authorList>
    </citation>
    <scope>NUCLEOTIDE SEQUENCE</scope>
</reference>
<dbReference type="EMBL" id="KD161379">
    <property type="protein sequence ID" value="EMS56207.1"/>
    <property type="molecule type" value="Genomic_DNA"/>
</dbReference>
<accession>M7Z863</accession>
<protein>
    <submittedName>
        <fullName evidence="1">Uncharacterized protein</fullName>
    </submittedName>
</protein>
<name>M7Z863_TRIUA</name>